<dbReference type="PANTHER" id="PTHR23507:SF1">
    <property type="entry name" value="FI18259P1-RELATED"/>
    <property type="match status" value="1"/>
</dbReference>
<dbReference type="PANTHER" id="PTHR23507">
    <property type="entry name" value="ZGC:174356"/>
    <property type="match status" value="1"/>
</dbReference>
<dbReference type="InterPro" id="IPR020846">
    <property type="entry name" value="MFS_dom"/>
</dbReference>
<comment type="subcellular location">
    <subcellularLocation>
        <location evidence="1">Membrane</location>
        <topology evidence="1">Multi-pass membrane protein</topology>
    </subcellularLocation>
</comment>
<keyword evidence="4 6" id="KW-0472">Membrane</keyword>
<evidence type="ECO:0000256" key="6">
    <source>
        <dbReference type="SAM" id="Phobius"/>
    </source>
</evidence>
<keyword evidence="2 6" id="KW-0812">Transmembrane</keyword>
<organism evidence="8 9">
    <name type="scientific">Macrophomina phaseolina</name>
    <dbReference type="NCBI Taxonomy" id="35725"/>
    <lineage>
        <taxon>Eukaryota</taxon>
        <taxon>Fungi</taxon>
        <taxon>Dikarya</taxon>
        <taxon>Ascomycota</taxon>
        <taxon>Pezizomycotina</taxon>
        <taxon>Dothideomycetes</taxon>
        <taxon>Dothideomycetes incertae sedis</taxon>
        <taxon>Botryosphaeriales</taxon>
        <taxon>Botryosphaeriaceae</taxon>
        <taxon>Macrophomina</taxon>
    </lineage>
</organism>
<evidence type="ECO:0000256" key="5">
    <source>
        <dbReference type="SAM" id="MobiDB-lite"/>
    </source>
</evidence>
<feature type="region of interest" description="Disordered" evidence="5">
    <location>
        <begin position="1"/>
        <end position="29"/>
    </location>
</feature>
<dbReference type="PROSITE" id="PS50850">
    <property type="entry name" value="MFS"/>
    <property type="match status" value="1"/>
</dbReference>
<sequence>MGPTTAQPHETSPLLTPDAQNGDVRAKQDAMADASPRKHYVFGVIIALLVIVDFAGCMLEAPQTDIFEKIICDKYYASSSSAAAGRDCTVHAVQGELALVNELLRTLNQMPGILLAIPYGILADRIGRRPVLLLSSFGCCVQDVLAKVVCWWPAVFPLRLVWLSPMGRVIGGGDAVASSMIYLMLADVFPQDEMAGCFFKASATILIGDVVGTPLSAALMTRSSWIPYTLSLALSLVGVLVPLYLLPETLHKTTTAPSERQDRAKSRSLGVRVRLWAGELRQAKRHVFADSNVLLLLFAFFAATLGRQSTGFQLQYVRQRFNWTYARASFLIALRGSVNLALLLVILPLVNRALTARRWTARSRDLAITRASAFSLVVGAATIALAPHPLVVALGVSVLALGAGYASTARSLVTTMVEPGSTGALYTALAVTSGAGGLVAGPLLALTFRWGMSLGRAASGVPFLFVAALFSLSFVATQFVRLKDDDGSPEGESLLVPEEATT</sequence>
<reference evidence="8 9" key="1">
    <citation type="journal article" date="2021" name="Nat. Commun.">
        <title>Genetic determinants of endophytism in the Arabidopsis root mycobiome.</title>
        <authorList>
            <person name="Mesny F."/>
            <person name="Miyauchi S."/>
            <person name="Thiergart T."/>
            <person name="Pickel B."/>
            <person name="Atanasova L."/>
            <person name="Karlsson M."/>
            <person name="Huettel B."/>
            <person name="Barry K.W."/>
            <person name="Haridas S."/>
            <person name="Chen C."/>
            <person name="Bauer D."/>
            <person name="Andreopoulos W."/>
            <person name="Pangilinan J."/>
            <person name="LaButti K."/>
            <person name="Riley R."/>
            <person name="Lipzen A."/>
            <person name="Clum A."/>
            <person name="Drula E."/>
            <person name="Henrissat B."/>
            <person name="Kohler A."/>
            <person name="Grigoriev I.V."/>
            <person name="Martin F.M."/>
            <person name="Hacquard S."/>
        </authorList>
    </citation>
    <scope>NUCLEOTIDE SEQUENCE [LARGE SCALE GENOMIC DNA]</scope>
    <source>
        <strain evidence="8 9">MPI-SDFR-AT-0080</strain>
    </source>
</reference>
<dbReference type="Gene3D" id="1.20.1250.20">
    <property type="entry name" value="MFS general substrate transporter like domains"/>
    <property type="match status" value="1"/>
</dbReference>
<feature type="transmembrane region" description="Helical" evidence="6">
    <location>
        <begin position="287"/>
        <end position="305"/>
    </location>
</feature>
<evidence type="ECO:0000256" key="1">
    <source>
        <dbReference type="ARBA" id="ARBA00004141"/>
    </source>
</evidence>
<gene>
    <name evidence="8" type="ORF">B0J12DRAFT_629630</name>
</gene>
<dbReference type="EMBL" id="JAGTJR010000024">
    <property type="protein sequence ID" value="KAH7042840.1"/>
    <property type="molecule type" value="Genomic_DNA"/>
</dbReference>
<dbReference type="InterPro" id="IPR011701">
    <property type="entry name" value="MFS"/>
</dbReference>
<dbReference type="SUPFAM" id="SSF103473">
    <property type="entry name" value="MFS general substrate transporter"/>
    <property type="match status" value="1"/>
</dbReference>
<evidence type="ECO:0000313" key="9">
    <source>
        <dbReference type="Proteomes" id="UP000774617"/>
    </source>
</evidence>
<feature type="transmembrane region" description="Helical" evidence="6">
    <location>
        <begin position="371"/>
        <end position="404"/>
    </location>
</feature>
<name>A0ABQ8G2N0_9PEZI</name>
<feature type="transmembrane region" description="Helical" evidence="6">
    <location>
        <begin position="40"/>
        <end position="59"/>
    </location>
</feature>
<keyword evidence="9" id="KW-1185">Reference proteome</keyword>
<feature type="transmembrane region" description="Helical" evidence="6">
    <location>
        <begin position="424"/>
        <end position="448"/>
    </location>
</feature>
<accession>A0ABQ8G2N0</accession>
<feature type="transmembrane region" description="Helical" evidence="6">
    <location>
        <begin position="460"/>
        <end position="480"/>
    </location>
</feature>
<feature type="transmembrane region" description="Helical" evidence="6">
    <location>
        <begin position="325"/>
        <end position="350"/>
    </location>
</feature>
<feature type="domain" description="Major facilitator superfamily (MFS) profile" evidence="7">
    <location>
        <begin position="49"/>
        <end position="485"/>
    </location>
</feature>
<protein>
    <submittedName>
        <fullName evidence="8">Major facilitator superfamily domain-containing protein</fullName>
    </submittedName>
</protein>
<keyword evidence="3 6" id="KW-1133">Transmembrane helix</keyword>
<dbReference type="Pfam" id="PF07690">
    <property type="entry name" value="MFS_1"/>
    <property type="match status" value="1"/>
</dbReference>
<evidence type="ECO:0000256" key="2">
    <source>
        <dbReference type="ARBA" id="ARBA00022692"/>
    </source>
</evidence>
<evidence type="ECO:0000259" key="7">
    <source>
        <dbReference type="PROSITE" id="PS50850"/>
    </source>
</evidence>
<comment type="caution">
    <text evidence="8">The sequence shown here is derived from an EMBL/GenBank/DDBJ whole genome shotgun (WGS) entry which is preliminary data.</text>
</comment>
<feature type="compositionally biased region" description="Polar residues" evidence="5">
    <location>
        <begin position="1"/>
        <end position="14"/>
    </location>
</feature>
<feature type="transmembrane region" description="Helical" evidence="6">
    <location>
        <begin position="225"/>
        <end position="246"/>
    </location>
</feature>
<dbReference type="Proteomes" id="UP000774617">
    <property type="component" value="Unassembled WGS sequence"/>
</dbReference>
<evidence type="ECO:0000256" key="4">
    <source>
        <dbReference type="ARBA" id="ARBA00023136"/>
    </source>
</evidence>
<proteinExistence type="predicted"/>
<dbReference type="InterPro" id="IPR036259">
    <property type="entry name" value="MFS_trans_sf"/>
</dbReference>
<evidence type="ECO:0000313" key="8">
    <source>
        <dbReference type="EMBL" id="KAH7042840.1"/>
    </source>
</evidence>
<evidence type="ECO:0000256" key="3">
    <source>
        <dbReference type="ARBA" id="ARBA00022989"/>
    </source>
</evidence>